<sequence length="344" mass="37363">MSKTIQITSPAEFASLVSSSAIVVADFYADWCGPCKTIAPMYEELSARLSRPNKITFVKVNVDNQQQIAQTYGITAMPTFKVFKNGNVVSTVQGADPRKLSEAVKKLAAEAESTGPSTGGFGESSGSGKSWLGASLPRGYRDVTDEVDLKGLDILNSDSEFAGVRTLFDLSKPSSVAAADSKGKGKSEGGQQQRDWVESDTDEQLMLFMPFQSTLKVHSLHLTSLPGEPSDDSEAEDELPMRPKTIRLYTNPSHVLGFEEAEDITPTQSITLSPEDWDDKTGTAKLELRFVKFQNVSSIVLFIVDGDGDGDGERVRLDRVRIIGETGEKRDPGKLEKIGDEVGE</sequence>
<dbReference type="PROSITE" id="PS51352">
    <property type="entry name" value="THIOREDOXIN_2"/>
    <property type="match status" value="1"/>
</dbReference>
<dbReference type="PROSITE" id="PS00194">
    <property type="entry name" value="THIOREDOXIN_1"/>
    <property type="match status" value="1"/>
</dbReference>
<dbReference type="OMA" id="PIFEMFP"/>
<dbReference type="OrthoDB" id="2121326at2759"/>
<evidence type="ECO:0000313" key="6">
    <source>
        <dbReference type="EMBL" id="KZF24781.1"/>
    </source>
</evidence>
<evidence type="ECO:0000256" key="3">
    <source>
        <dbReference type="SAM" id="MobiDB-lite"/>
    </source>
</evidence>
<dbReference type="InterPro" id="IPR037047">
    <property type="entry name" value="PITH_dom_sf"/>
</dbReference>
<evidence type="ECO:0000259" key="5">
    <source>
        <dbReference type="PROSITE" id="PS51532"/>
    </source>
</evidence>
<dbReference type="InterPro" id="IPR010400">
    <property type="entry name" value="PITH_dom"/>
</dbReference>
<dbReference type="InterPro" id="IPR017937">
    <property type="entry name" value="Thioredoxin_CS"/>
</dbReference>
<protein>
    <submittedName>
        <fullName evidence="6">Thioredoxin</fullName>
    </submittedName>
</protein>
<dbReference type="GO" id="GO:0015035">
    <property type="term" value="F:protein-disulfide reductase activity"/>
    <property type="evidence" value="ECO:0007669"/>
    <property type="project" value="InterPro"/>
</dbReference>
<reference evidence="6 7" key="1">
    <citation type="journal article" date="2016" name="Fungal Biol.">
        <title>The genome of Xylona heveae provides a window into fungal endophytism.</title>
        <authorList>
            <person name="Gazis R."/>
            <person name="Kuo A."/>
            <person name="Riley R."/>
            <person name="LaButti K."/>
            <person name="Lipzen A."/>
            <person name="Lin J."/>
            <person name="Amirebrahimi M."/>
            <person name="Hesse C.N."/>
            <person name="Spatafora J.W."/>
            <person name="Henrissat B."/>
            <person name="Hainaut M."/>
            <person name="Grigoriev I.V."/>
            <person name="Hibbett D.S."/>
        </authorList>
    </citation>
    <scope>NUCLEOTIDE SEQUENCE [LARGE SCALE GENOMIC DNA]</scope>
    <source>
        <strain evidence="6 7">TC161</strain>
    </source>
</reference>
<dbReference type="PANTHER" id="PTHR46115">
    <property type="entry name" value="THIOREDOXIN-LIKE PROTEIN 1"/>
    <property type="match status" value="1"/>
</dbReference>
<gene>
    <name evidence="6" type="ORF">L228DRAFT_237672</name>
</gene>
<feature type="domain" description="Thioredoxin" evidence="4">
    <location>
        <begin position="1"/>
        <end position="109"/>
    </location>
</feature>
<dbReference type="AlphaFoldDB" id="A0A165IEI5"/>
<dbReference type="GO" id="GO:0005737">
    <property type="term" value="C:cytoplasm"/>
    <property type="evidence" value="ECO:0007669"/>
    <property type="project" value="UniProtKB-ARBA"/>
</dbReference>
<comment type="similarity">
    <text evidence="1">Belongs to the thioredoxin family.</text>
</comment>
<dbReference type="SUPFAM" id="SSF49785">
    <property type="entry name" value="Galactose-binding domain-like"/>
    <property type="match status" value="1"/>
</dbReference>
<dbReference type="STRING" id="1328760.A0A165IEI5"/>
<dbReference type="InterPro" id="IPR013766">
    <property type="entry name" value="Thioredoxin_domain"/>
</dbReference>
<keyword evidence="7" id="KW-1185">Reference proteome</keyword>
<dbReference type="InterPro" id="IPR005746">
    <property type="entry name" value="Thioredoxin"/>
</dbReference>
<dbReference type="InParanoid" id="A0A165IEI5"/>
<dbReference type="GeneID" id="28896095"/>
<name>A0A165IEI5_XYLHT</name>
<dbReference type="SUPFAM" id="SSF52833">
    <property type="entry name" value="Thioredoxin-like"/>
    <property type="match status" value="1"/>
</dbReference>
<proteinExistence type="inferred from homology"/>
<evidence type="ECO:0000256" key="1">
    <source>
        <dbReference type="ARBA" id="ARBA00008987"/>
    </source>
</evidence>
<dbReference type="EMBL" id="KV407456">
    <property type="protein sequence ID" value="KZF24781.1"/>
    <property type="molecule type" value="Genomic_DNA"/>
</dbReference>
<evidence type="ECO:0000259" key="4">
    <source>
        <dbReference type="PROSITE" id="PS51352"/>
    </source>
</evidence>
<dbReference type="PRINTS" id="PR00421">
    <property type="entry name" value="THIOREDOXIN"/>
</dbReference>
<dbReference type="NCBIfam" id="TIGR01068">
    <property type="entry name" value="thioredoxin"/>
    <property type="match status" value="1"/>
</dbReference>
<dbReference type="InterPro" id="IPR008979">
    <property type="entry name" value="Galactose-bd-like_sf"/>
</dbReference>
<keyword evidence="2" id="KW-1015">Disulfide bond</keyword>
<dbReference type="Gene3D" id="2.60.120.470">
    <property type="entry name" value="PITH domain"/>
    <property type="match status" value="1"/>
</dbReference>
<feature type="region of interest" description="Disordered" evidence="3">
    <location>
        <begin position="175"/>
        <end position="199"/>
    </location>
</feature>
<evidence type="ECO:0000313" key="7">
    <source>
        <dbReference type="Proteomes" id="UP000076632"/>
    </source>
</evidence>
<dbReference type="RefSeq" id="XP_018190336.1">
    <property type="nucleotide sequence ID" value="XM_018330958.1"/>
</dbReference>
<dbReference type="InterPro" id="IPR036249">
    <property type="entry name" value="Thioredoxin-like_sf"/>
</dbReference>
<feature type="domain" description="PITH" evidence="5">
    <location>
        <begin position="132"/>
        <end position="342"/>
    </location>
</feature>
<evidence type="ECO:0000256" key="2">
    <source>
        <dbReference type="ARBA" id="ARBA00023157"/>
    </source>
</evidence>
<dbReference type="Pfam" id="PF00085">
    <property type="entry name" value="Thioredoxin"/>
    <property type="match status" value="1"/>
</dbReference>
<dbReference type="CDD" id="cd02947">
    <property type="entry name" value="TRX_family"/>
    <property type="match status" value="1"/>
</dbReference>
<dbReference type="Proteomes" id="UP000076632">
    <property type="component" value="Unassembled WGS sequence"/>
</dbReference>
<dbReference type="Gene3D" id="3.40.30.10">
    <property type="entry name" value="Glutaredoxin"/>
    <property type="match status" value="1"/>
</dbReference>
<dbReference type="Pfam" id="PF06201">
    <property type="entry name" value="PITH"/>
    <property type="match status" value="1"/>
</dbReference>
<dbReference type="PROSITE" id="PS51532">
    <property type="entry name" value="PITH"/>
    <property type="match status" value="1"/>
</dbReference>
<accession>A0A165IEI5</accession>
<organism evidence="6 7">
    <name type="scientific">Xylona heveae (strain CBS 132557 / TC161)</name>
    <dbReference type="NCBI Taxonomy" id="1328760"/>
    <lineage>
        <taxon>Eukaryota</taxon>
        <taxon>Fungi</taxon>
        <taxon>Dikarya</taxon>
        <taxon>Ascomycota</taxon>
        <taxon>Pezizomycotina</taxon>
        <taxon>Xylonomycetes</taxon>
        <taxon>Xylonales</taxon>
        <taxon>Xylonaceae</taxon>
        <taxon>Xylona</taxon>
    </lineage>
</organism>